<dbReference type="AlphaFoldDB" id="A0AA37U277"/>
<evidence type="ECO:0008006" key="4">
    <source>
        <dbReference type="Google" id="ProtNLM"/>
    </source>
</evidence>
<keyword evidence="3" id="KW-1185">Reference proteome</keyword>
<keyword evidence="1" id="KW-1277">Toxin-antitoxin system</keyword>
<evidence type="ECO:0000313" key="3">
    <source>
        <dbReference type="Proteomes" id="UP001157355"/>
    </source>
</evidence>
<proteinExistence type="predicted"/>
<reference evidence="2 3" key="1">
    <citation type="journal article" date="2014" name="Int. J. Syst. Evol. Microbiol.">
        <title>Complete genome sequence of Corynebacterium casei LMG S-19264T (=DSM 44701T), isolated from a smear-ripened cheese.</title>
        <authorList>
            <consortium name="US DOE Joint Genome Institute (JGI-PGF)"/>
            <person name="Walter F."/>
            <person name="Albersmeier A."/>
            <person name="Kalinowski J."/>
            <person name="Ruckert C."/>
        </authorList>
    </citation>
    <scope>NUCLEOTIDE SEQUENCE [LARGE SCALE GENOMIC DNA]</scope>
    <source>
        <strain evidence="2 3">NBRC 111766</strain>
    </source>
</reference>
<protein>
    <recommendedName>
        <fullName evidence="4">Type II toxin-antitoxin system RelE/ParE family toxin</fullName>
    </recommendedName>
</protein>
<dbReference type="EMBL" id="BSPP01000004">
    <property type="protein sequence ID" value="GLS86155.1"/>
    <property type="molecule type" value="Genomic_DNA"/>
</dbReference>
<evidence type="ECO:0000313" key="2">
    <source>
        <dbReference type="EMBL" id="GLS86155.1"/>
    </source>
</evidence>
<sequence>MTPTRLKQAARDDINQIIDFYLSNVGDEVALRFIEAWQQSLTPLARHPGVGSLRFEEQLRIPGHRVWAMHGFPHLVLYPVDAEGPEVQRVLRSARDLPFALQDSV</sequence>
<name>A0AA37U277_9RHOB</name>
<evidence type="ECO:0000256" key="1">
    <source>
        <dbReference type="ARBA" id="ARBA00022649"/>
    </source>
</evidence>
<dbReference type="InterPro" id="IPR035093">
    <property type="entry name" value="RelE/ParE_toxin_dom_sf"/>
</dbReference>
<dbReference type="Proteomes" id="UP001157355">
    <property type="component" value="Unassembled WGS sequence"/>
</dbReference>
<dbReference type="Pfam" id="PF05016">
    <property type="entry name" value="ParE_toxin"/>
    <property type="match status" value="1"/>
</dbReference>
<organism evidence="2 3">
    <name type="scientific">Cypionkella aquatica</name>
    <dbReference type="NCBI Taxonomy" id="1756042"/>
    <lineage>
        <taxon>Bacteria</taxon>
        <taxon>Pseudomonadati</taxon>
        <taxon>Pseudomonadota</taxon>
        <taxon>Alphaproteobacteria</taxon>
        <taxon>Rhodobacterales</taxon>
        <taxon>Paracoccaceae</taxon>
        <taxon>Cypionkella</taxon>
    </lineage>
</organism>
<dbReference type="RefSeq" id="WP_284324359.1">
    <property type="nucleotide sequence ID" value="NZ_BSPP01000004.1"/>
</dbReference>
<dbReference type="InterPro" id="IPR007712">
    <property type="entry name" value="RelE/ParE_toxin"/>
</dbReference>
<dbReference type="Gene3D" id="3.30.2310.20">
    <property type="entry name" value="RelE-like"/>
    <property type="match status" value="1"/>
</dbReference>
<accession>A0AA37U277</accession>
<comment type="caution">
    <text evidence="2">The sequence shown here is derived from an EMBL/GenBank/DDBJ whole genome shotgun (WGS) entry which is preliminary data.</text>
</comment>
<gene>
    <name evidence="2" type="ORF">GCM10010873_11290</name>
</gene>